<accession>A0A1S3I7Q6</accession>
<keyword evidence="2" id="KW-1185">Reference proteome</keyword>
<dbReference type="PANTHER" id="PTHR47027">
    <property type="entry name" value="REVERSE TRANSCRIPTASE DOMAIN-CONTAINING PROTEIN"/>
    <property type="match status" value="1"/>
</dbReference>
<dbReference type="STRING" id="7574.A0A1S3I7Q6"/>
<dbReference type="GeneID" id="106161097"/>
<sequence>MGTVYKITKQLSGSHNNNHSAPVKDRNGNTMSTECEQAARWVQHFKEVLNHPGPSEPANSTPTDGILDINTDPPTREEVRNAIIAMKNGKASGIDNIHAEMLKADVGMATNLLTDLFSTIWEKDTIPDDWTKGLICYPGQYPDGVVPSGFRCTSRLYLVPNSLPCNHRLGHEKDNIRQTQRHPVDSPIISQPEDLDFADDLALLSSKHSHLQEKTDRLSSFAAQAGLAISTIKTQVMCINNSTTAPITVSGKPLESVDDFTYLGSLISKDNGAQKDIRARLGKAQS</sequence>
<name>A0A1S3I7Q6_LINAN</name>
<dbReference type="KEGG" id="lak:106161097"/>
<dbReference type="RefSeq" id="XP_013393409.1">
    <property type="nucleotide sequence ID" value="XM_013537955.1"/>
</dbReference>
<organism evidence="2 3">
    <name type="scientific">Lingula anatina</name>
    <name type="common">Brachiopod</name>
    <name type="synonym">Lingula unguis</name>
    <dbReference type="NCBI Taxonomy" id="7574"/>
    <lineage>
        <taxon>Eukaryota</taxon>
        <taxon>Metazoa</taxon>
        <taxon>Spiralia</taxon>
        <taxon>Lophotrochozoa</taxon>
        <taxon>Brachiopoda</taxon>
        <taxon>Linguliformea</taxon>
        <taxon>Lingulata</taxon>
        <taxon>Lingulida</taxon>
        <taxon>Linguloidea</taxon>
        <taxon>Lingulidae</taxon>
        <taxon>Lingula</taxon>
    </lineage>
</organism>
<dbReference type="InParanoid" id="A0A1S3I7Q6"/>
<evidence type="ECO:0000313" key="3">
    <source>
        <dbReference type="RefSeq" id="XP_013393409.1"/>
    </source>
</evidence>
<reference evidence="3" key="1">
    <citation type="submission" date="2025-08" db="UniProtKB">
        <authorList>
            <consortium name="RefSeq"/>
        </authorList>
    </citation>
    <scope>IDENTIFICATION</scope>
    <source>
        <tissue evidence="3">Gonads</tissue>
    </source>
</reference>
<feature type="compositionally biased region" description="Polar residues" evidence="1">
    <location>
        <begin position="9"/>
        <end position="20"/>
    </location>
</feature>
<proteinExistence type="predicted"/>
<dbReference type="OrthoDB" id="6145148at2759"/>
<evidence type="ECO:0000313" key="2">
    <source>
        <dbReference type="Proteomes" id="UP000085678"/>
    </source>
</evidence>
<feature type="region of interest" description="Disordered" evidence="1">
    <location>
        <begin position="1"/>
        <end position="32"/>
    </location>
</feature>
<protein>
    <submittedName>
        <fullName evidence="3">Uncharacterized protein LOC106161097</fullName>
    </submittedName>
</protein>
<evidence type="ECO:0000256" key="1">
    <source>
        <dbReference type="SAM" id="MobiDB-lite"/>
    </source>
</evidence>
<gene>
    <name evidence="3" type="primary">LOC106161097</name>
</gene>
<dbReference type="AlphaFoldDB" id="A0A1S3I7Q6"/>
<dbReference type="Proteomes" id="UP000085678">
    <property type="component" value="Unplaced"/>
</dbReference>
<dbReference type="PANTHER" id="PTHR47027:SF25">
    <property type="entry name" value="REVERSE TRANSCRIPTASE DOMAIN-CONTAINING PROTEIN"/>
    <property type="match status" value="1"/>
</dbReference>